<gene>
    <name evidence="3" type="ORF">FD29_GL001442</name>
</gene>
<dbReference type="GO" id="GO:0005829">
    <property type="term" value="C:cytosol"/>
    <property type="evidence" value="ECO:0007669"/>
    <property type="project" value="UniProtKB-ARBA"/>
</dbReference>
<dbReference type="Proteomes" id="UP000050872">
    <property type="component" value="Unassembled WGS sequence"/>
</dbReference>
<dbReference type="RefSeq" id="WP_057887549.1">
    <property type="nucleotide sequence ID" value="NZ_AZEZ01000025.1"/>
</dbReference>
<comment type="caution">
    <text evidence="3">The sequence shown here is derived from an EMBL/GenBank/DDBJ whole genome shotgun (WGS) entry which is preliminary data.</text>
</comment>
<dbReference type="SUPFAM" id="SSF51430">
    <property type="entry name" value="NAD(P)-linked oxidoreductase"/>
    <property type="match status" value="1"/>
</dbReference>
<dbReference type="InterPro" id="IPR023210">
    <property type="entry name" value="NADP_OxRdtase_dom"/>
</dbReference>
<dbReference type="InterPro" id="IPR020471">
    <property type="entry name" value="AKR"/>
</dbReference>
<feature type="domain" description="NADP-dependent oxidoreductase" evidence="2">
    <location>
        <begin position="16"/>
        <end position="301"/>
    </location>
</feature>
<dbReference type="InterPro" id="IPR018170">
    <property type="entry name" value="Aldo/ket_reductase_CS"/>
</dbReference>
<protein>
    <submittedName>
        <fullName evidence="3">NADP-dependent oxidoreductase domain-containing protein</fullName>
    </submittedName>
</protein>
<dbReference type="GO" id="GO:0016491">
    <property type="term" value="F:oxidoreductase activity"/>
    <property type="evidence" value="ECO:0007669"/>
    <property type="project" value="UniProtKB-KW"/>
</dbReference>
<dbReference type="PATRIC" id="fig|1423770.3.peg.1480"/>
<dbReference type="FunFam" id="3.20.20.100:FF:000004">
    <property type="entry name" value="Oxidoreductase, aldo/keto reductase"/>
    <property type="match status" value="1"/>
</dbReference>
<dbReference type="STRING" id="1423770.FD29_GL001442"/>
<dbReference type="InterPro" id="IPR036812">
    <property type="entry name" value="NAD(P)_OxRdtase_dom_sf"/>
</dbReference>
<dbReference type="Pfam" id="PF00248">
    <property type="entry name" value="Aldo_ket_red"/>
    <property type="match status" value="1"/>
</dbReference>
<dbReference type="OrthoDB" id="9773828at2"/>
<dbReference type="Gene3D" id="3.20.20.100">
    <property type="entry name" value="NADP-dependent oxidoreductase domain"/>
    <property type="match status" value="1"/>
</dbReference>
<evidence type="ECO:0000313" key="3">
    <source>
        <dbReference type="EMBL" id="KRL44930.1"/>
    </source>
</evidence>
<organism evidence="3 4">
    <name type="scientific">Companilactobacillus mindensis DSM 14500</name>
    <dbReference type="NCBI Taxonomy" id="1423770"/>
    <lineage>
        <taxon>Bacteria</taxon>
        <taxon>Bacillati</taxon>
        <taxon>Bacillota</taxon>
        <taxon>Bacilli</taxon>
        <taxon>Lactobacillales</taxon>
        <taxon>Lactobacillaceae</taxon>
        <taxon>Companilactobacillus</taxon>
    </lineage>
</organism>
<sequence>MNNLIKIGNTEVTSKKIGLGTNKVGGHNLFDNLKDEDGYAVVKKAIDSGITTLDTAYMYGLGRSEEIIGDVIQDYDRSKLVIATKAAQDPDNDLKNNNSPKFLKAAVDSALKRLKTDYIDIFYIHFPDETTPKDEAVRALNELKKAGKIRAIGVSNFSLDQIKEANKDGLVDIVEDNYSLVHRNAESELFPYLRANNISFVPYFPLASGLLTGKYSAADHKKFSQYTEAQYTDLLAAVEQVRKIADKYEASVAQVILAWYMKNPDISIVIPGARKPEQVEQNVKALDVELRNSDYHAIDEAFADFA</sequence>
<dbReference type="PANTHER" id="PTHR43364">
    <property type="entry name" value="NADH-SPECIFIC METHYLGLYOXAL REDUCTASE-RELATED"/>
    <property type="match status" value="1"/>
</dbReference>
<name>A0A0R1QS89_9LACO</name>
<reference evidence="3 4" key="1">
    <citation type="journal article" date="2015" name="Genome Announc.">
        <title>Expanding the biotechnology potential of lactobacilli through comparative genomics of 213 strains and associated genera.</title>
        <authorList>
            <person name="Sun Z."/>
            <person name="Harris H.M."/>
            <person name="McCann A."/>
            <person name="Guo C."/>
            <person name="Argimon S."/>
            <person name="Zhang W."/>
            <person name="Yang X."/>
            <person name="Jeffery I.B."/>
            <person name="Cooney J.C."/>
            <person name="Kagawa T.F."/>
            <person name="Liu W."/>
            <person name="Song Y."/>
            <person name="Salvetti E."/>
            <person name="Wrobel A."/>
            <person name="Rasinkangas P."/>
            <person name="Parkhill J."/>
            <person name="Rea M.C."/>
            <person name="O'Sullivan O."/>
            <person name="Ritari J."/>
            <person name="Douillard F.P."/>
            <person name="Paul Ross R."/>
            <person name="Yang R."/>
            <person name="Briner A.E."/>
            <person name="Felis G.E."/>
            <person name="de Vos W.M."/>
            <person name="Barrangou R."/>
            <person name="Klaenhammer T.R."/>
            <person name="Caufield P.W."/>
            <person name="Cui Y."/>
            <person name="Zhang H."/>
            <person name="O'Toole P.W."/>
        </authorList>
    </citation>
    <scope>NUCLEOTIDE SEQUENCE [LARGE SCALE GENOMIC DNA]</scope>
    <source>
        <strain evidence="3 4">DSM 14500</strain>
    </source>
</reference>
<keyword evidence="1" id="KW-0560">Oxidoreductase</keyword>
<evidence type="ECO:0000313" key="4">
    <source>
        <dbReference type="Proteomes" id="UP000050872"/>
    </source>
</evidence>
<proteinExistence type="predicted"/>
<evidence type="ECO:0000259" key="2">
    <source>
        <dbReference type="Pfam" id="PF00248"/>
    </source>
</evidence>
<dbReference type="InterPro" id="IPR050523">
    <property type="entry name" value="AKR_Detox_Biosynth"/>
</dbReference>
<keyword evidence="4" id="KW-1185">Reference proteome</keyword>
<dbReference type="AlphaFoldDB" id="A0A0R1QS89"/>
<dbReference type="EMBL" id="AZEZ01000025">
    <property type="protein sequence ID" value="KRL44930.1"/>
    <property type="molecule type" value="Genomic_DNA"/>
</dbReference>
<evidence type="ECO:0000256" key="1">
    <source>
        <dbReference type="ARBA" id="ARBA00023002"/>
    </source>
</evidence>
<accession>A0A0R1QS89</accession>
<dbReference type="PROSITE" id="PS00062">
    <property type="entry name" value="ALDOKETO_REDUCTASE_2"/>
    <property type="match status" value="1"/>
</dbReference>
<dbReference type="PANTHER" id="PTHR43364:SF4">
    <property type="entry name" value="NAD(P)-LINKED OXIDOREDUCTASE SUPERFAMILY PROTEIN"/>
    <property type="match status" value="1"/>
</dbReference>
<dbReference type="PRINTS" id="PR00069">
    <property type="entry name" value="ALDKETRDTASE"/>
</dbReference>